<proteinExistence type="predicted"/>
<accession>A0AAN9K3L8</accession>
<comment type="caution">
    <text evidence="2">The sequence shown here is derived from an EMBL/GenBank/DDBJ whole genome shotgun (WGS) entry which is preliminary data.</text>
</comment>
<name>A0AAN9K3L8_CLITE</name>
<feature type="region of interest" description="Disordered" evidence="1">
    <location>
        <begin position="22"/>
        <end position="60"/>
    </location>
</feature>
<protein>
    <submittedName>
        <fullName evidence="2">Uncharacterized protein</fullName>
    </submittedName>
</protein>
<reference evidence="2 3" key="1">
    <citation type="submission" date="2024-01" db="EMBL/GenBank/DDBJ databases">
        <title>The genomes of 5 underutilized Papilionoideae crops provide insights into root nodulation and disease resistance.</title>
        <authorList>
            <person name="Yuan L."/>
        </authorList>
    </citation>
    <scope>NUCLEOTIDE SEQUENCE [LARGE SCALE GENOMIC DNA]</scope>
    <source>
        <strain evidence="2">LY-2023</strain>
        <tissue evidence="2">Leaf</tissue>
    </source>
</reference>
<organism evidence="2 3">
    <name type="scientific">Clitoria ternatea</name>
    <name type="common">Butterfly pea</name>
    <dbReference type="NCBI Taxonomy" id="43366"/>
    <lineage>
        <taxon>Eukaryota</taxon>
        <taxon>Viridiplantae</taxon>
        <taxon>Streptophyta</taxon>
        <taxon>Embryophyta</taxon>
        <taxon>Tracheophyta</taxon>
        <taxon>Spermatophyta</taxon>
        <taxon>Magnoliopsida</taxon>
        <taxon>eudicotyledons</taxon>
        <taxon>Gunneridae</taxon>
        <taxon>Pentapetalae</taxon>
        <taxon>rosids</taxon>
        <taxon>fabids</taxon>
        <taxon>Fabales</taxon>
        <taxon>Fabaceae</taxon>
        <taxon>Papilionoideae</taxon>
        <taxon>50 kb inversion clade</taxon>
        <taxon>NPAAA clade</taxon>
        <taxon>indigoferoid/millettioid clade</taxon>
        <taxon>Phaseoleae</taxon>
        <taxon>Clitoria</taxon>
    </lineage>
</organism>
<sequence>MVIDGSGGGGVIGLHKIETKLEGKGNGKKEERSKGRLTRVRGLSMVPGKHKDRERKELEMSENKRAVLDLGIMSLAMETYILPNSCPTCHMDCILVTTIMMSIATLKSSATEIVTCY</sequence>
<gene>
    <name evidence="2" type="ORF">RJT34_07705</name>
</gene>
<keyword evidence="3" id="KW-1185">Reference proteome</keyword>
<dbReference type="AlphaFoldDB" id="A0AAN9K3L8"/>
<evidence type="ECO:0000313" key="3">
    <source>
        <dbReference type="Proteomes" id="UP001359559"/>
    </source>
</evidence>
<feature type="compositionally biased region" description="Basic and acidic residues" evidence="1">
    <location>
        <begin position="22"/>
        <end position="34"/>
    </location>
</feature>
<evidence type="ECO:0000256" key="1">
    <source>
        <dbReference type="SAM" id="MobiDB-lite"/>
    </source>
</evidence>
<dbReference type="Proteomes" id="UP001359559">
    <property type="component" value="Unassembled WGS sequence"/>
</dbReference>
<dbReference type="EMBL" id="JAYKXN010000002">
    <property type="protein sequence ID" value="KAK7310290.1"/>
    <property type="molecule type" value="Genomic_DNA"/>
</dbReference>
<evidence type="ECO:0000313" key="2">
    <source>
        <dbReference type="EMBL" id="KAK7310290.1"/>
    </source>
</evidence>
<feature type="compositionally biased region" description="Basic and acidic residues" evidence="1">
    <location>
        <begin position="49"/>
        <end position="60"/>
    </location>
</feature>